<keyword evidence="2" id="KW-0805">Transcription regulation</keyword>
<dbReference type="RefSeq" id="WP_379951682.1">
    <property type="nucleotide sequence ID" value="NZ_JBHMAF010000194.1"/>
</dbReference>
<dbReference type="PANTHER" id="PTHR30146">
    <property type="entry name" value="LACI-RELATED TRANSCRIPTIONAL REPRESSOR"/>
    <property type="match status" value="1"/>
</dbReference>
<name>A0ABV5WLS2_9BACI</name>
<dbReference type="InterPro" id="IPR000843">
    <property type="entry name" value="HTH_LacI"/>
</dbReference>
<dbReference type="Gene3D" id="1.10.260.40">
    <property type="entry name" value="lambda repressor-like DNA-binding domains"/>
    <property type="match status" value="1"/>
</dbReference>
<keyword evidence="3 6" id="KW-0238">DNA-binding</keyword>
<evidence type="ECO:0000313" key="7">
    <source>
        <dbReference type="Proteomes" id="UP001589609"/>
    </source>
</evidence>
<evidence type="ECO:0000313" key="6">
    <source>
        <dbReference type="EMBL" id="MFB9761522.1"/>
    </source>
</evidence>
<feature type="domain" description="HTH lacI-type" evidence="5">
    <location>
        <begin position="3"/>
        <end position="56"/>
    </location>
</feature>
<evidence type="ECO:0000259" key="5">
    <source>
        <dbReference type="PROSITE" id="PS50932"/>
    </source>
</evidence>
<sequence length="337" mass="37296">MKLTIYDVAEKAGVSISTVSKVMNNQPIGKKTKQKVLKVAKELNYKPSVLASALTGKRTSTIGFLLPDISNSVIAEMARAVEDRAVEYGFNLVICSTDFKSEKEERYVSLLRQKRVDGFILAAGFRNKEVVSELLKESVPVVLLSEYHPHLSINTVTVDNFMGGYELAVHLISLGHRRIAVIAEDNSSSQERIRGYRNALQDHNLEAHEDLIVISDSSVEHAQRLAGDLLDSLHPPTAIIACNDILAVGALLGAREKNIKIPEELSITGFDNTLLSKSSDPPLTTVEIPIRSMCSLAVDLLVEEIEKRNERKQAVLMLPKLIRRESTGICPMKDRNE</sequence>
<evidence type="ECO:0000256" key="1">
    <source>
        <dbReference type="ARBA" id="ARBA00022491"/>
    </source>
</evidence>
<protein>
    <submittedName>
        <fullName evidence="6">LacI family DNA-binding transcriptional regulator</fullName>
    </submittedName>
</protein>
<dbReference type="Gene3D" id="3.40.50.2300">
    <property type="match status" value="2"/>
</dbReference>
<evidence type="ECO:0000256" key="3">
    <source>
        <dbReference type="ARBA" id="ARBA00023125"/>
    </source>
</evidence>
<evidence type="ECO:0000256" key="4">
    <source>
        <dbReference type="ARBA" id="ARBA00023163"/>
    </source>
</evidence>
<dbReference type="InterPro" id="IPR028082">
    <property type="entry name" value="Peripla_BP_I"/>
</dbReference>
<dbReference type="EMBL" id="JBHMAF010000194">
    <property type="protein sequence ID" value="MFB9761522.1"/>
    <property type="molecule type" value="Genomic_DNA"/>
</dbReference>
<keyword evidence="7" id="KW-1185">Reference proteome</keyword>
<reference evidence="6 7" key="1">
    <citation type="submission" date="2024-09" db="EMBL/GenBank/DDBJ databases">
        <authorList>
            <person name="Sun Q."/>
            <person name="Mori K."/>
        </authorList>
    </citation>
    <scope>NUCLEOTIDE SEQUENCE [LARGE SCALE GENOMIC DNA]</scope>
    <source>
        <strain evidence="6 7">JCM 11201</strain>
    </source>
</reference>
<comment type="caution">
    <text evidence="6">The sequence shown here is derived from an EMBL/GenBank/DDBJ whole genome shotgun (WGS) entry which is preliminary data.</text>
</comment>
<dbReference type="CDD" id="cd01392">
    <property type="entry name" value="HTH_LacI"/>
    <property type="match status" value="1"/>
</dbReference>
<keyword evidence="1" id="KW-0678">Repressor</keyword>
<dbReference type="InterPro" id="IPR010982">
    <property type="entry name" value="Lambda_DNA-bd_dom_sf"/>
</dbReference>
<evidence type="ECO:0000256" key="2">
    <source>
        <dbReference type="ARBA" id="ARBA00023015"/>
    </source>
</evidence>
<dbReference type="SMART" id="SM00354">
    <property type="entry name" value="HTH_LACI"/>
    <property type="match status" value="1"/>
</dbReference>
<dbReference type="PROSITE" id="PS00356">
    <property type="entry name" value="HTH_LACI_1"/>
    <property type="match status" value="1"/>
</dbReference>
<dbReference type="GO" id="GO:0003677">
    <property type="term" value="F:DNA binding"/>
    <property type="evidence" value="ECO:0007669"/>
    <property type="project" value="UniProtKB-KW"/>
</dbReference>
<dbReference type="PRINTS" id="PR00036">
    <property type="entry name" value="HTHLACI"/>
</dbReference>
<dbReference type="Pfam" id="PF00356">
    <property type="entry name" value="LacI"/>
    <property type="match status" value="1"/>
</dbReference>
<accession>A0ABV5WLS2</accession>
<dbReference type="PANTHER" id="PTHR30146:SF148">
    <property type="entry name" value="HTH-TYPE TRANSCRIPTIONAL REPRESSOR PURR-RELATED"/>
    <property type="match status" value="1"/>
</dbReference>
<dbReference type="CDD" id="cd06267">
    <property type="entry name" value="PBP1_LacI_sugar_binding-like"/>
    <property type="match status" value="1"/>
</dbReference>
<dbReference type="SUPFAM" id="SSF53822">
    <property type="entry name" value="Periplasmic binding protein-like I"/>
    <property type="match status" value="1"/>
</dbReference>
<dbReference type="Pfam" id="PF13377">
    <property type="entry name" value="Peripla_BP_3"/>
    <property type="match status" value="1"/>
</dbReference>
<keyword evidence="4" id="KW-0804">Transcription</keyword>
<dbReference type="Proteomes" id="UP001589609">
    <property type="component" value="Unassembled WGS sequence"/>
</dbReference>
<dbReference type="PROSITE" id="PS50932">
    <property type="entry name" value="HTH_LACI_2"/>
    <property type="match status" value="1"/>
</dbReference>
<dbReference type="InterPro" id="IPR046335">
    <property type="entry name" value="LacI/GalR-like_sensor"/>
</dbReference>
<gene>
    <name evidence="6" type="ORF">ACFFMS_25080</name>
</gene>
<organism evidence="6 7">
    <name type="scientific">Ectobacillus funiculus</name>
    <dbReference type="NCBI Taxonomy" id="137993"/>
    <lineage>
        <taxon>Bacteria</taxon>
        <taxon>Bacillati</taxon>
        <taxon>Bacillota</taxon>
        <taxon>Bacilli</taxon>
        <taxon>Bacillales</taxon>
        <taxon>Bacillaceae</taxon>
        <taxon>Ectobacillus</taxon>
    </lineage>
</organism>
<proteinExistence type="predicted"/>
<dbReference type="SUPFAM" id="SSF47413">
    <property type="entry name" value="lambda repressor-like DNA-binding domains"/>
    <property type="match status" value="1"/>
</dbReference>